<dbReference type="RefSeq" id="WP_311759099.1">
    <property type="nucleotide sequence ID" value="NZ_JAVRQI010000006.1"/>
</dbReference>
<name>A0ABU3ECN8_9RHOB</name>
<dbReference type="Pfam" id="PF14065">
    <property type="entry name" value="Pvc16_N"/>
    <property type="match status" value="1"/>
</dbReference>
<evidence type="ECO:0000313" key="2">
    <source>
        <dbReference type="EMBL" id="MDT1061999.1"/>
    </source>
</evidence>
<keyword evidence="3" id="KW-1185">Reference proteome</keyword>
<accession>A0ABU3ECN8</accession>
<comment type="caution">
    <text evidence="2">The sequence shown here is derived from an EMBL/GenBank/DDBJ whole genome shotgun (WGS) entry which is preliminary data.</text>
</comment>
<evidence type="ECO:0000259" key="1">
    <source>
        <dbReference type="Pfam" id="PF14065"/>
    </source>
</evidence>
<feature type="domain" description="Pvc16 N-terminal" evidence="1">
    <location>
        <begin position="12"/>
        <end position="172"/>
    </location>
</feature>
<dbReference type="EMBL" id="JAVRQI010000006">
    <property type="protein sequence ID" value="MDT1061999.1"/>
    <property type="molecule type" value="Genomic_DNA"/>
</dbReference>
<organism evidence="2 3">
    <name type="scientific">Paracoccus broussonetiae</name>
    <dbReference type="NCBI Taxonomy" id="3075834"/>
    <lineage>
        <taxon>Bacteria</taxon>
        <taxon>Pseudomonadati</taxon>
        <taxon>Pseudomonadota</taxon>
        <taxon>Alphaproteobacteria</taxon>
        <taxon>Rhodobacterales</taxon>
        <taxon>Paracoccaceae</taxon>
        <taxon>Paracoccus</taxon>
    </lineage>
</organism>
<evidence type="ECO:0000313" key="3">
    <source>
        <dbReference type="Proteomes" id="UP001251085"/>
    </source>
</evidence>
<dbReference type="InterPro" id="IPR025351">
    <property type="entry name" value="Pvc16_N"/>
</dbReference>
<sequence>MARFVNLHDAGRALASHLKARIAPLLSDIVAGPPIENPATQGEAIRVSLLWVTPQPTHRNDPWFTDDAGQRRPPPLSLSAYFVVTSYGNSPAGEPVQAVNRLGQALQVIETAPTIEMPITAAPNIDPVPGSGRMNATLVPVAADLMEKIFTPLQMRHRPWALVELGPVQLERLDAPLPAAVPVVPGGVRLAGPAPVARPAITTLHPSPLGRGRRIRIDSAQAANATELRIGEQVFVFADPPLGAGEIARPDALGRIFATYPAAAPDGPLDVVLTGPGGTSERHPVTVSATGAALDAPVDALPAGADLLLTGGGLAATDRAFLWPARGIHSPLEVIDLAPTTVAAGQVTLARAGLDAAGLRAIPYLVALRGGPASFTPAVLVEVAP</sequence>
<dbReference type="Proteomes" id="UP001251085">
    <property type="component" value="Unassembled WGS sequence"/>
</dbReference>
<reference evidence="3" key="1">
    <citation type="submission" date="2023-07" db="EMBL/GenBank/DDBJ databases">
        <title>Characterization of two Paracoccaceae strains isolated from Phycosphere and proposal of Xinfangfangia lacusdiani sp. nov.</title>
        <authorList>
            <person name="Deng Y."/>
            <person name="Zhang Y.Q."/>
        </authorList>
    </citation>
    <scope>NUCLEOTIDE SEQUENCE [LARGE SCALE GENOMIC DNA]</scope>
    <source>
        <strain evidence="3">CPCC 101403</strain>
    </source>
</reference>
<gene>
    <name evidence="2" type="ORF">RM190_09040</name>
</gene>
<proteinExistence type="predicted"/>
<protein>
    <submittedName>
        <fullName evidence="2">Pvc16 family protein</fullName>
    </submittedName>
</protein>